<keyword evidence="3" id="KW-0677">Repeat</keyword>
<protein>
    <recommendedName>
        <fullName evidence="7">Fibronectin type-III domain-containing protein</fullName>
    </recommendedName>
</protein>
<dbReference type="InterPro" id="IPR053073">
    <property type="entry name" value="IL11/IL27_subunit_beta"/>
</dbReference>
<dbReference type="InterPro" id="IPR036179">
    <property type="entry name" value="Ig-like_dom_sf"/>
</dbReference>
<dbReference type="STRING" id="137246.A0A401SXA1"/>
<keyword evidence="2 6" id="KW-0732">Signal</keyword>
<dbReference type="InterPro" id="IPR013783">
    <property type="entry name" value="Ig-like_fold"/>
</dbReference>
<reference evidence="8 9" key="1">
    <citation type="journal article" date="2018" name="Nat. Ecol. Evol.">
        <title>Shark genomes provide insights into elasmobranch evolution and the origin of vertebrates.</title>
        <authorList>
            <person name="Hara Y"/>
            <person name="Yamaguchi K"/>
            <person name="Onimaru K"/>
            <person name="Kadota M"/>
            <person name="Koyanagi M"/>
            <person name="Keeley SD"/>
            <person name="Tatsumi K"/>
            <person name="Tanaka K"/>
            <person name="Motone F"/>
            <person name="Kageyama Y"/>
            <person name="Nozu R"/>
            <person name="Adachi N"/>
            <person name="Nishimura O"/>
            <person name="Nakagawa R"/>
            <person name="Tanegashima C"/>
            <person name="Kiyatake I"/>
            <person name="Matsumoto R"/>
            <person name="Murakumo K"/>
            <person name="Nishida K"/>
            <person name="Terakita A"/>
            <person name="Kuratani S"/>
            <person name="Sato K"/>
            <person name="Hyodo S Kuraku.S."/>
        </authorList>
    </citation>
    <scope>NUCLEOTIDE SEQUENCE [LARGE SCALE GENOMIC DNA]</scope>
</reference>
<feature type="chain" id="PRO_5019033255" description="Fibronectin type-III domain-containing protein" evidence="6">
    <location>
        <begin position="25"/>
        <end position="308"/>
    </location>
</feature>
<feature type="signal peptide" evidence="6">
    <location>
        <begin position="1"/>
        <end position="24"/>
    </location>
</feature>
<dbReference type="PROSITE" id="PS01354">
    <property type="entry name" value="HEMATOPO_REC_L_F3"/>
    <property type="match status" value="1"/>
</dbReference>
<evidence type="ECO:0000256" key="4">
    <source>
        <dbReference type="ARBA" id="ARBA00023180"/>
    </source>
</evidence>
<feature type="domain" description="Fibronectin type-III" evidence="7">
    <location>
        <begin position="209"/>
        <end position="308"/>
    </location>
</feature>
<dbReference type="InterPro" id="IPR003530">
    <property type="entry name" value="Hematopoietin_rcpt_L_F3_CS"/>
</dbReference>
<dbReference type="AlphaFoldDB" id="A0A401SXA1"/>
<dbReference type="InterPro" id="IPR003961">
    <property type="entry name" value="FN3_dom"/>
</dbReference>
<dbReference type="SUPFAM" id="SSF48726">
    <property type="entry name" value="Immunoglobulin"/>
    <property type="match status" value="1"/>
</dbReference>
<dbReference type="EMBL" id="BEZZ01000659">
    <property type="protein sequence ID" value="GCC35037.1"/>
    <property type="molecule type" value="Genomic_DNA"/>
</dbReference>
<keyword evidence="5" id="KW-0393">Immunoglobulin domain</keyword>
<comment type="similarity">
    <text evidence="1">Belongs to the type I cytokine receptor family. Type 3 subfamily.</text>
</comment>
<evidence type="ECO:0000313" key="9">
    <source>
        <dbReference type="Proteomes" id="UP000287033"/>
    </source>
</evidence>
<dbReference type="SUPFAM" id="SSF49265">
    <property type="entry name" value="Fibronectin type III"/>
    <property type="match status" value="2"/>
</dbReference>
<dbReference type="PANTHER" id="PTHR48483">
    <property type="entry name" value="INTERLEUKIN-27 SUBUNIT BETA"/>
    <property type="match status" value="1"/>
</dbReference>
<dbReference type="Proteomes" id="UP000287033">
    <property type="component" value="Unassembled WGS sequence"/>
</dbReference>
<dbReference type="GO" id="GO:0004896">
    <property type="term" value="F:cytokine receptor activity"/>
    <property type="evidence" value="ECO:0007669"/>
    <property type="project" value="InterPro"/>
</dbReference>
<evidence type="ECO:0000256" key="5">
    <source>
        <dbReference type="ARBA" id="ARBA00023319"/>
    </source>
</evidence>
<keyword evidence="9" id="KW-1185">Reference proteome</keyword>
<sequence length="308" mass="34929">MYLKLTIIFCAIIVLLHIIDTTVGQAIGDDVAKQYGQIGGSVTLTCDNTDNGAVEWKLNDSKIIQTRNVELTRTKLILFNINVSQEGQYRCHNPESGKIYRTISLMLGYPPGKPQVTCQSVRYPLNVVCLWKLENQTYLPTRTTALYRYGVEDLKQCSTAEELQGTCTIEGIQLFSKISYTVKVTATNPLGSRSTITQFIVEKIIKPDPPTEVNISPIPNQPKKLLLQWKPPVTWPDPNLFLLKYRIMYWPKGSTRYQMIEINDQTSYILSGLRSRAVYFVKVAAKDFVDNGMFSDWSPTVSARLWSN</sequence>
<evidence type="ECO:0000313" key="8">
    <source>
        <dbReference type="EMBL" id="GCC35037.1"/>
    </source>
</evidence>
<gene>
    <name evidence="8" type="ORF">chiPu_0013517</name>
</gene>
<dbReference type="InterPro" id="IPR003598">
    <property type="entry name" value="Ig_sub2"/>
</dbReference>
<dbReference type="InterPro" id="IPR036116">
    <property type="entry name" value="FN3_sf"/>
</dbReference>
<dbReference type="CDD" id="cd00063">
    <property type="entry name" value="FN3"/>
    <property type="match status" value="1"/>
</dbReference>
<organism evidence="8 9">
    <name type="scientific">Chiloscyllium punctatum</name>
    <name type="common">Brownbanded bambooshark</name>
    <name type="synonym">Hemiscyllium punctatum</name>
    <dbReference type="NCBI Taxonomy" id="137246"/>
    <lineage>
        <taxon>Eukaryota</taxon>
        <taxon>Metazoa</taxon>
        <taxon>Chordata</taxon>
        <taxon>Craniata</taxon>
        <taxon>Vertebrata</taxon>
        <taxon>Chondrichthyes</taxon>
        <taxon>Elasmobranchii</taxon>
        <taxon>Galeomorphii</taxon>
        <taxon>Galeoidea</taxon>
        <taxon>Orectolobiformes</taxon>
        <taxon>Hemiscylliidae</taxon>
        <taxon>Chiloscyllium</taxon>
    </lineage>
</organism>
<dbReference type="OrthoDB" id="6381660at2759"/>
<evidence type="ECO:0000256" key="1">
    <source>
        <dbReference type="ARBA" id="ARBA00010890"/>
    </source>
</evidence>
<dbReference type="InterPro" id="IPR056621">
    <property type="entry name" value="FN3_IL27B_N"/>
</dbReference>
<evidence type="ECO:0000256" key="3">
    <source>
        <dbReference type="ARBA" id="ARBA00022737"/>
    </source>
</evidence>
<evidence type="ECO:0000256" key="2">
    <source>
        <dbReference type="ARBA" id="ARBA00022729"/>
    </source>
</evidence>
<evidence type="ECO:0000256" key="6">
    <source>
        <dbReference type="SAM" id="SignalP"/>
    </source>
</evidence>
<proteinExistence type="inferred from homology"/>
<keyword evidence="4" id="KW-0325">Glycoprotein</keyword>
<dbReference type="FunFam" id="2.60.40.10:FF:000136">
    <property type="entry name" value="Ciliary neurotrophic factor receptor alpha"/>
    <property type="match status" value="1"/>
</dbReference>
<dbReference type="PANTHER" id="PTHR48483:SF2">
    <property type="entry name" value="INTERLEUKIN-27 SUBUNIT BETA"/>
    <property type="match status" value="1"/>
</dbReference>
<dbReference type="OMA" id="FQVCAKE"/>
<dbReference type="SMART" id="SM00060">
    <property type="entry name" value="FN3"/>
    <property type="match status" value="1"/>
</dbReference>
<dbReference type="GO" id="GO:0016020">
    <property type="term" value="C:membrane"/>
    <property type="evidence" value="ECO:0007669"/>
    <property type="project" value="InterPro"/>
</dbReference>
<dbReference type="Gene3D" id="2.60.40.10">
    <property type="entry name" value="Immunoglobulins"/>
    <property type="match status" value="3"/>
</dbReference>
<dbReference type="PROSITE" id="PS50853">
    <property type="entry name" value="FN3"/>
    <property type="match status" value="1"/>
</dbReference>
<comment type="caution">
    <text evidence="8">The sequence shown here is derived from an EMBL/GenBank/DDBJ whole genome shotgun (WGS) entry which is preliminary data.</text>
</comment>
<evidence type="ECO:0000259" key="7">
    <source>
        <dbReference type="PROSITE" id="PS50853"/>
    </source>
</evidence>
<name>A0A401SXA1_CHIPU</name>
<accession>A0A401SXA1</accession>
<dbReference type="Pfam" id="PF00041">
    <property type="entry name" value="fn3"/>
    <property type="match status" value="1"/>
</dbReference>
<dbReference type="SMART" id="SM00408">
    <property type="entry name" value="IGc2"/>
    <property type="match status" value="1"/>
</dbReference>
<dbReference type="Pfam" id="PF24031">
    <property type="entry name" value="FN3_IL27B_N"/>
    <property type="match status" value="1"/>
</dbReference>